<protein>
    <submittedName>
        <fullName evidence="2">Uncharacterized protein</fullName>
    </submittedName>
</protein>
<sequence>MTSRRRLIASIGTSALVSISGCIGGTSESYDSYSTGYELYSEAHDAHVNGNNEDAITLYDKAAKKFGEAEKAASDDTVEKYCYEARKLANHKARTIEENGNDDYESSLQTASRGREVAQYEVRSPSDIKWES</sequence>
<dbReference type="InterPro" id="IPR036181">
    <property type="entry name" value="MIT_dom_sf"/>
</dbReference>
<dbReference type="Proteomes" id="UP000509241">
    <property type="component" value="Chromosome"/>
</dbReference>
<dbReference type="SUPFAM" id="SSF116846">
    <property type="entry name" value="MIT domain"/>
    <property type="match status" value="1"/>
</dbReference>
<gene>
    <name evidence="2" type="ORF">HYG82_20710</name>
</gene>
<feature type="compositionally biased region" description="Basic and acidic residues" evidence="1">
    <location>
        <begin position="113"/>
        <end position="132"/>
    </location>
</feature>
<organism evidence="2 3">
    <name type="scientific">Natrinema halophilum</name>
    <dbReference type="NCBI Taxonomy" id="1699371"/>
    <lineage>
        <taxon>Archaea</taxon>
        <taxon>Methanobacteriati</taxon>
        <taxon>Methanobacteriota</taxon>
        <taxon>Stenosarchaea group</taxon>
        <taxon>Halobacteria</taxon>
        <taxon>Halobacteriales</taxon>
        <taxon>Natrialbaceae</taxon>
        <taxon>Natrinema</taxon>
    </lineage>
</organism>
<accession>A0A7D5KMW2</accession>
<dbReference type="EMBL" id="CP058601">
    <property type="protein sequence ID" value="QLG51078.1"/>
    <property type="molecule type" value="Genomic_DNA"/>
</dbReference>
<dbReference type="AlphaFoldDB" id="A0A7D5KMW2"/>
<feature type="region of interest" description="Disordered" evidence="1">
    <location>
        <begin position="97"/>
        <end position="132"/>
    </location>
</feature>
<proteinExistence type="predicted"/>
<evidence type="ECO:0000313" key="3">
    <source>
        <dbReference type="Proteomes" id="UP000509241"/>
    </source>
</evidence>
<reference evidence="2 3" key="1">
    <citation type="submission" date="2020-07" db="EMBL/GenBank/DDBJ databases">
        <authorList>
            <person name="Cui H."/>
        </authorList>
    </citation>
    <scope>NUCLEOTIDE SEQUENCE [LARGE SCALE GENOMIC DNA]</scope>
    <source>
        <strain evidence="2 3">YPL8</strain>
    </source>
</reference>
<dbReference type="PROSITE" id="PS51257">
    <property type="entry name" value="PROKAR_LIPOPROTEIN"/>
    <property type="match status" value="1"/>
</dbReference>
<name>A0A7D5KMW2_9EURY</name>
<evidence type="ECO:0000313" key="2">
    <source>
        <dbReference type="EMBL" id="QLG51078.1"/>
    </source>
</evidence>
<evidence type="ECO:0000256" key="1">
    <source>
        <dbReference type="SAM" id="MobiDB-lite"/>
    </source>
</evidence>
<keyword evidence="3" id="KW-1185">Reference proteome</keyword>